<keyword evidence="2" id="KW-1185">Reference proteome</keyword>
<evidence type="ECO:0000313" key="2">
    <source>
        <dbReference type="Proteomes" id="UP000187455"/>
    </source>
</evidence>
<dbReference type="EMBL" id="LSSL01000925">
    <property type="protein sequence ID" value="OLY83396.1"/>
    <property type="molecule type" value="Genomic_DNA"/>
</dbReference>
<dbReference type="Proteomes" id="UP000187455">
    <property type="component" value="Unassembled WGS sequence"/>
</dbReference>
<sequence length="91" mass="10155">MTEVTCNQELSSSSMNNRSLNLLSSQSELTSNRINKLLDAEIRLNVERWTCAPDYVSAVINGRFLLFLDGLPLESLSSESLCAVYTIPNQE</sequence>
<name>A0A1R0H2N4_9FUNG</name>
<evidence type="ECO:0000313" key="1">
    <source>
        <dbReference type="EMBL" id="OLY83396.1"/>
    </source>
</evidence>
<reference evidence="1 2" key="1">
    <citation type="journal article" date="2016" name="Mol. Biol. Evol.">
        <title>Genome-Wide Survey of Gut Fungi (Harpellales) Reveals the First Horizontally Transferred Ubiquitin Gene from a Mosquito Host.</title>
        <authorList>
            <person name="Wang Y."/>
            <person name="White M.M."/>
            <person name="Kvist S."/>
            <person name="Moncalvo J.M."/>
        </authorList>
    </citation>
    <scope>NUCLEOTIDE SEQUENCE [LARGE SCALE GENOMIC DNA]</scope>
    <source>
        <strain evidence="1 2">ALG-7-W6</strain>
    </source>
</reference>
<dbReference type="AlphaFoldDB" id="A0A1R0H2N4"/>
<protein>
    <submittedName>
        <fullName evidence="1">Uncharacterized protein</fullName>
    </submittedName>
</protein>
<accession>A0A1R0H2N4</accession>
<organism evidence="1 2">
    <name type="scientific">Smittium mucronatum</name>
    <dbReference type="NCBI Taxonomy" id="133383"/>
    <lineage>
        <taxon>Eukaryota</taxon>
        <taxon>Fungi</taxon>
        <taxon>Fungi incertae sedis</taxon>
        <taxon>Zoopagomycota</taxon>
        <taxon>Kickxellomycotina</taxon>
        <taxon>Harpellomycetes</taxon>
        <taxon>Harpellales</taxon>
        <taxon>Legeriomycetaceae</taxon>
        <taxon>Smittium</taxon>
    </lineage>
</organism>
<gene>
    <name evidence="1" type="ORF">AYI68_g2463</name>
</gene>
<comment type="caution">
    <text evidence="1">The sequence shown here is derived from an EMBL/GenBank/DDBJ whole genome shotgun (WGS) entry which is preliminary data.</text>
</comment>
<proteinExistence type="predicted"/>